<keyword evidence="4 12" id="KW-0808">Transferase</keyword>
<keyword evidence="6" id="KW-0573">Peptidoglycan synthesis</keyword>
<comment type="caution">
    <text evidence="12">The sequence shown here is derived from an EMBL/GenBank/DDBJ whole genome shotgun (WGS) entry which is preliminary data.</text>
</comment>
<proteinExistence type="inferred from homology"/>
<evidence type="ECO:0000256" key="5">
    <source>
        <dbReference type="ARBA" id="ARBA00022960"/>
    </source>
</evidence>
<feature type="domain" description="Glycosyltransferase family 28 N-terminal" evidence="10">
    <location>
        <begin position="11"/>
        <end position="150"/>
    </location>
</feature>
<dbReference type="GO" id="GO:0008360">
    <property type="term" value="P:regulation of cell shape"/>
    <property type="evidence" value="ECO:0007669"/>
    <property type="project" value="UniProtKB-KW"/>
</dbReference>
<evidence type="ECO:0000259" key="11">
    <source>
        <dbReference type="Pfam" id="PF04101"/>
    </source>
</evidence>
<dbReference type="GO" id="GO:0050511">
    <property type="term" value="F:undecaprenyldiphospho-muramoylpentapeptide beta-N-acetylglucosaminyltransferase activity"/>
    <property type="evidence" value="ECO:0007669"/>
    <property type="project" value="InterPro"/>
</dbReference>
<dbReference type="Pfam" id="PF04101">
    <property type="entry name" value="Glyco_tran_28_C"/>
    <property type="match status" value="1"/>
</dbReference>
<keyword evidence="5" id="KW-0133">Cell shape</keyword>
<dbReference type="PANTHER" id="PTHR21015">
    <property type="entry name" value="UDP-N-ACETYLGLUCOSAMINE--N-ACETYLMURAMYL-(PENTAPEPTIDE) PYROPHOSPHORYL-UNDECAPRENOL N-ACETYLGLUCOSAMINE TRANSFERASE 1"/>
    <property type="match status" value="1"/>
</dbReference>
<dbReference type="NCBIfam" id="TIGR01133">
    <property type="entry name" value="murG"/>
    <property type="match status" value="1"/>
</dbReference>
<dbReference type="AlphaFoldDB" id="A0A644SZJ0"/>
<keyword evidence="1" id="KW-1003">Cell membrane</keyword>
<protein>
    <submittedName>
        <fullName evidence="12">UDP-N-acetylglucosamine--N-acetylmuramyl-(Pentapeptide) pyrophosphoryl-undecaprenol N-acetylglucosamine transferase</fullName>
        <ecNumber evidence="12">2.4.1.227</ecNumber>
    </submittedName>
</protein>
<evidence type="ECO:0000259" key="10">
    <source>
        <dbReference type="Pfam" id="PF03033"/>
    </source>
</evidence>
<evidence type="ECO:0000256" key="8">
    <source>
        <dbReference type="ARBA" id="ARBA00023306"/>
    </source>
</evidence>
<dbReference type="SUPFAM" id="SSF53756">
    <property type="entry name" value="UDP-Glycosyltransferase/glycogen phosphorylase"/>
    <property type="match status" value="1"/>
</dbReference>
<dbReference type="InterPro" id="IPR007235">
    <property type="entry name" value="Glyco_trans_28_C"/>
</dbReference>
<evidence type="ECO:0000313" key="12">
    <source>
        <dbReference type="EMBL" id="MPL59051.1"/>
    </source>
</evidence>
<dbReference type="GO" id="GO:0071555">
    <property type="term" value="P:cell wall organization"/>
    <property type="evidence" value="ECO:0007669"/>
    <property type="project" value="UniProtKB-KW"/>
</dbReference>
<keyword evidence="7" id="KW-0472">Membrane</keyword>
<dbReference type="GO" id="GO:0005975">
    <property type="term" value="P:carbohydrate metabolic process"/>
    <property type="evidence" value="ECO:0007669"/>
    <property type="project" value="InterPro"/>
</dbReference>
<keyword evidence="2" id="KW-0132">Cell division</keyword>
<dbReference type="Pfam" id="PF03033">
    <property type="entry name" value="Glyco_transf_28"/>
    <property type="match status" value="1"/>
</dbReference>
<keyword evidence="8" id="KW-0131">Cell cycle</keyword>
<evidence type="ECO:0000256" key="6">
    <source>
        <dbReference type="ARBA" id="ARBA00022984"/>
    </source>
</evidence>
<evidence type="ECO:0000256" key="9">
    <source>
        <dbReference type="ARBA" id="ARBA00023316"/>
    </source>
</evidence>
<evidence type="ECO:0000256" key="3">
    <source>
        <dbReference type="ARBA" id="ARBA00022676"/>
    </source>
</evidence>
<keyword evidence="3 12" id="KW-0328">Glycosyltransferase</keyword>
<keyword evidence="9" id="KW-0961">Cell wall biogenesis/degradation</keyword>
<dbReference type="InterPro" id="IPR004276">
    <property type="entry name" value="GlycoTrans_28_N"/>
</dbReference>
<evidence type="ECO:0000256" key="7">
    <source>
        <dbReference type="ARBA" id="ARBA00023136"/>
    </source>
</evidence>
<name>A0A644SZJ0_9ZZZZ</name>
<dbReference type="EMBL" id="VSSQ01000008">
    <property type="protein sequence ID" value="MPL59051.1"/>
    <property type="molecule type" value="Genomic_DNA"/>
</dbReference>
<dbReference type="Gene3D" id="3.40.50.2000">
    <property type="entry name" value="Glycogen Phosphorylase B"/>
    <property type="match status" value="2"/>
</dbReference>
<organism evidence="12">
    <name type="scientific">bioreactor metagenome</name>
    <dbReference type="NCBI Taxonomy" id="1076179"/>
    <lineage>
        <taxon>unclassified sequences</taxon>
        <taxon>metagenomes</taxon>
        <taxon>ecological metagenomes</taxon>
    </lineage>
</organism>
<dbReference type="GO" id="GO:0051301">
    <property type="term" value="P:cell division"/>
    <property type="evidence" value="ECO:0007669"/>
    <property type="project" value="UniProtKB-KW"/>
</dbReference>
<dbReference type="HAMAP" id="MF_00033">
    <property type="entry name" value="MurG"/>
    <property type="match status" value="1"/>
</dbReference>
<evidence type="ECO:0000256" key="2">
    <source>
        <dbReference type="ARBA" id="ARBA00022618"/>
    </source>
</evidence>
<gene>
    <name evidence="12" type="primary">murG_2</name>
    <name evidence="12" type="ORF">SDC9_04599</name>
</gene>
<dbReference type="GO" id="GO:0009252">
    <property type="term" value="P:peptidoglycan biosynthetic process"/>
    <property type="evidence" value="ECO:0007669"/>
    <property type="project" value="UniProtKB-KW"/>
</dbReference>
<sequence length="386" mass="41353">MKRLSSDSNLIAFTGGGTGGHIYPGLAVVQALRSKGFCGKILWIGSQKELDRRIVEAQGLEYRGISSGKLRRSFSFENLADVFKVISGYREARTILSELRPAFLFSKGGYVSVPPCRAAASLGIPYYTHESDVSPGLATRLNAERAEKILLSWKEGSRGFSDSWRRKTEVVGNPVRPGLLKGEAAKARKDFGIPEELPVILCLGGSQGSLQVNQLVEALRPVFAGKAFIVHQTGKELFDSISQPRRDASYLALPYIGEEMRDLLAAATVVMGRAGAGTVWESAALGKPMVLIPLAGSGTRGDQVENAAMVEKAGAGLSLTGENIEAGRLAKALDSYLFDSDARGKAQAAALSLARIRRPDGSWVGSAEYIAQLILERLAISQGDGR</sequence>
<dbReference type="CDD" id="cd03785">
    <property type="entry name" value="GT28_MurG"/>
    <property type="match status" value="1"/>
</dbReference>
<dbReference type="PANTHER" id="PTHR21015:SF27">
    <property type="entry name" value="UDP-N-ACETYLGLUCOSAMINE--N-ACETYLMURAMYL-(PENTAPEPTIDE) PYROPHOSPHORYL-UNDECAPRENOL N-ACETYLGLUCOSAMINE TRANSFERASE"/>
    <property type="match status" value="1"/>
</dbReference>
<dbReference type="InterPro" id="IPR006009">
    <property type="entry name" value="GlcNAc_MurG"/>
</dbReference>
<feature type="domain" description="Glycosyl transferase family 28 C-terminal" evidence="11">
    <location>
        <begin position="199"/>
        <end position="343"/>
    </location>
</feature>
<accession>A0A644SZJ0</accession>
<evidence type="ECO:0000256" key="4">
    <source>
        <dbReference type="ARBA" id="ARBA00022679"/>
    </source>
</evidence>
<reference evidence="12" key="1">
    <citation type="submission" date="2019-08" db="EMBL/GenBank/DDBJ databases">
        <authorList>
            <person name="Kucharzyk K."/>
            <person name="Murdoch R.W."/>
            <person name="Higgins S."/>
            <person name="Loffler F."/>
        </authorList>
    </citation>
    <scope>NUCLEOTIDE SEQUENCE</scope>
</reference>
<evidence type="ECO:0000256" key="1">
    <source>
        <dbReference type="ARBA" id="ARBA00022475"/>
    </source>
</evidence>
<dbReference type="EC" id="2.4.1.227" evidence="12"/>